<accession>A0A9P0B4Q5</accession>
<dbReference type="AlphaFoldDB" id="A0A9P0B4Q5"/>
<dbReference type="OrthoDB" id="10608453at2759"/>
<organism evidence="2 3">
    <name type="scientific">Brassicogethes aeneus</name>
    <name type="common">Rape pollen beetle</name>
    <name type="synonym">Meligethes aeneus</name>
    <dbReference type="NCBI Taxonomy" id="1431903"/>
    <lineage>
        <taxon>Eukaryota</taxon>
        <taxon>Metazoa</taxon>
        <taxon>Ecdysozoa</taxon>
        <taxon>Arthropoda</taxon>
        <taxon>Hexapoda</taxon>
        <taxon>Insecta</taxon>
        <taxon>Pterygota</taxon>
        <taxon>Neoptera</taxon>
        <taxon>Endopterygota</taxon>
        <taxon>Coleoptera</taxon>
        <taxon>Polyphaga</taxon>
        <taxon>Cucujiformia</taxon>
        <taxon>Nitidulidae</taxon>
        <taxon>Meligethinae</taxon>
        <taxon>Brassicogethes</taxon>
    </lineage>
</organism>
<protein>
    <submittedName>
        <fullName evidence="2">Uncharacterized protein</fullName>
    </submittedName>
</protein>
<evidence type="ECO:0000313" key="2">
    <source>
        <dbReference type="EMBL" id="CAH0555185.1"/>
    </source>
</evidence>
<evidence type="ECO:0000313" key="3">
    <source>
        <dbReference type="Proteomes" id="UP001154078"/>
    </source>
</evidence>
<gene>
    <name evidence="2" type="ORF">MELIAE_LOCUS6612</name>
</gene>
<dbReference type="EMBL" id="OV121135">
    <property type="protein sequence ID" value="CAH0555185.1"/>
    <property type="molecule type" value="Genomic_DNA"/>
</dbReference>
<keyword evidence="3" id="KW-1185">Reference proteome</keyword>
<reference evidence="2" key="1">
    <citation type="submission" date="2021-12" db="EMBL/GenBank/DDBJ databases">
        <authorList>
            <person name="King R."/>
        </authorList>
    </citation>
    <scope>NUCLEOTIDE SEQUENCE</scope>
</reference>
<evidence type="ECO:0000256" key="1">
    <source>
        <dbReference type="SAM" id="MobiDB-lite"/>
    </source>
</evidence>
<proteinExistence type="predicted"/>
<dbReference type="Proteomes" id="UP001154078">
    <property type="component" value="Chromosome 4"/>
</dbReference>
<name>A0A9P0B4Q5_BRAAE</name>
<feature type="region of interest" description="Disordered" evidence="1">
    <location>
        <begin position="1"/>
        <end position="27"/>
    </location>
</feature>
<sequence length="201" mass="22518">MQGVGTPVSADGQGGKAGREASSSCNRSSTLVGDLANVGYNTTRRSHNSSHDFDSNRDVFCYICCKYEVNSLRKQIDDNIKVTYKEISGLHIGEHSWVPNIIFNSCRNKHKIVYKTVTSVKALILTNKDKKETHLEHKSVIGHAESDNTDSAFDTKAPMLVLQPELNDLVQNLYLQRTVRSFSFIYEAEIIPKTTYQGFLV</sequence>